<dbReference type="Proteomes" id="UP000813462">
    <property type="component" value="Unassembled WGS sequence"/>
</dbReference>
<sequence length="215" mass="23895">MEPKGLAFYYKSNNSARPLLYFFPSDRLSIQKGSLESVQYQSEPETDEAYAYELRFAYQSKDASSGGTSILSRPKYNATASFLRLGIDGNGFILGVCEDNQCVACPLANGLIGWSKSCEAEKVTSCRASDFHYYKVVCVDQFPSKFTKGDCVKESACESKCSKDCKCLGYFYNQQSSRCWIAYELKTLTKVENSTHVGYIKAPNQCDGLNAISIS</sequence>
<gene>
    <name evidence="2" type="ORF">FEM48_Zijuj04G0029000</name>
</gene>
<dbReference type="AlphaFoldDB" id="A0A978VHF2"/>
<dbReference type="PROSITE" id="PS50948">
    <property type="entry name" value="PAN"/>
    <property type="match status" value="1"/>
</dbReference>
<reference evidence="2" key="1">
    <citation type="journal article" date="2021" name="Front. Plant Sci.">
        <title>Chromosome-Scale Genome Assembly for Chinese Sour Jujube and Insights Into Its Genome Evolution and Domestication Signature.</title>
        <authorList>
            <person name="Shen L.-Y."/>
            <person name="Luo H."/>
            <person name="Wang X.-L."/>
            <person name="Wang X.-M."/>
            <person name="Qiu X.-J."/>
            <person name="Liu H."/>
            <person name="Zhou S.-S."/>
            <person name="Jia K.-H."/>
            <person name="Nie S."/>
            <person name="Bao Y.-T."/>
            <person name="Zhang R.-G."/>
            <person name="Yun Q.-Z."/>
            <person name="Chai Y.-H."/>
            <person name="Lu J.-Y."/>
            <person name="Li Y."/>
            <person name="Zhao S.-W."/>
            <person name="Mao J.-F."/>
            <person name="Jia S.-G."/>
            <person name="Mao Y.-M."/>
        </authorList>
    </citation>
    <scope>NUCLEOTIDE SEQUENCE</scope>
    <source>
        <strain evidence="2">AT0</strain>
        <tissue evidence="2">Leaf</tissue>
    </source>
</reference>
<dbReference type="EMBL" id="JAEACU010000004">
    <property type="protein sequence ID" value="KAH7532521.1"/>
    <property type="molecule type" value="Genomic_DNA"/>
</dbReference>
<accession>A0A978VHF2</accession>
<proteinExistence type="predicted"/>
<protein>
    <recommendedName>
        <fullName evidence="1">Apple domain-containing protein</fullName>
    </recommendedName>
</protein>
<evidence type="ECO:0000259" key="1">
    <source>
        <dbReference type="PROSITE" id="PS50948"/>
    </source>
</evidence>
<organism evidence="2 3">
    <name type="scientific">Ziziphus jujuba var. spinosa</name>
    <dbReference type="NCBI Taxonomy" id="714518"/>
    <lineage>
        <taxon>Eukaryota</taxon>
        <taxon>Viridiplantae</taxon>
        <taxon>Streptophyta</taxon>
        <taxon>Embryophyta</taxon>
        <taxon>Tracheophyta</taxon>
        <taxon>Spermatophyta</taxon>
        <taxon>Magnoliopsida</taxon>
        <taxon>eudicotyledons</taxon>
        <taxon>Gunneridae</taxon>
        <taxon>Pentapetalae</taxon>
        <taxon>rosids</taxon>
        <taxon>fabids</taxon>
        <taxon>Rosales</taxon>
        <taxon>Rhamnaceae</taxon>
        <taxon>Paliureae</taxon>
        <taxon>Ziziphus</taxon>
    </lineage>
</organism>
<evidence type="ECO:0000313" key="2">
    <source>
        <dbReference type="EMBL" id="KAH7532521.1"/>
    </source>
</evidence>
<evidence type="ECO:0000313" key="3">
    <source>
        <dbReference type="Proteomes" id="UP000813462"/>
    </source>
</evidence>
<feature type="domain" description="Apple" evidence="1">
    <location>
        <begin position="126"/>
        <end position="206"/>
    </location>
</feature>
<name>A0A978VHF2_ZIZJJ</name>
<dbReference type="InterPro" id="IPR003609">
    <property type="entry name" value="Pan_app"/>
</dbReference>
<comment type="caution">
    <text evidence="2">The sequence shown here is derived from an EMBL/GenBank/DDBJ whole genome shotgun (WGS) entry which is preliminary data.</text>
</comment>